<feature type="domain" description="hAT-like transposase RNase-H fold" evidence="8">
    <location>
        <begin position="211"/>
        <end position="311"/>
    </location>
</feature>
<dbReference type="Pfam" id="PF05699">
    <property type="entry name" value="Dimer_Tnp_hAT"/>
    <property type="match status" value="1"/>
</dbReference>
<keyword evidence="5" id="KW-0238">DNA-binding</keyword>
<evidence type="ECO:0000313" key="10">
    <source>
        <dbReference type="Proteomes" id="UP001289374"/>
    </source>
</evidence>
<evidence type="ECO:0000256" key="5">
    <source>
        <dbReference type="ARBA" id="ARBA00023125"/>
    </source>
</evidence>
<dbReference type="PANTHER" id="PTHR46481">
    <property type="entry name" value="ZINC FINGER BED DOMAIN-CONTAINING PROTEIN 4"/>
    <property type="match status" value="1"/>
</dbReference>
<dbReference type="AlphaFoldDB" id="A0AAE1T3V2"/>
<keyword evidence="10" id="KW-1185">Reference proteome</keyword>
<dbReference type="SUPFAM" id="SSF53098">
    <property type="entry name" value="Ribonuclease H-like"/>
    <property type="match status" value="1"/>
</dbReference>
<dbReference type="InterPro" id="IPR052035">
    <property type="entry name" value="ZnF_BED_domain_contain"/>
</dbReference>
<keyword evidence="6" id="KW-0539">Nucleus</keyword>
<dbReference type="GO" id="GO:0003677">
    <property type="term" value="F:DNA binding"/>
    <property type="evidence" value="ECO:0007669"/>
    <property type="project" value="UniProtKB-KW"/>
</dbReference>
<protein>
    <submittedName>
        <fullName evidence="9">Zinc finger BED domain-containing protein RICESLEEPER 2</fullName>
    </submittedName>
</protein>
<gene>
    <name evidence="9" type="ORF">Sango_3005800</name>
</gene>
<evidence type="ECO:0000259" key="8">
    <source>
        <dbReference type="Pfam" id="PF14372"/>
    </source>
</evidence>
<evidence type="ECO:0000256" key="4">
    <source>
        <dbReference type="ARBA" id="ARBA00022833"/>
    </source>
</evidence>
<evidence type="ECO:0000313" key="9">
    <source>
        <dbReference type="EMBL" id="KAK4381046.1"/>
    </source>
</evidence>
<feature type="domain" description="HAT C-terminal dimerisation" evidence="7">
    <location>
        <begin position="350"/>
        <end position="424"/>
    </location>
</feature>
<evidence type="ECO:0000256" key="3">
    <source>
        <dbReference type="ARBA" id="ARBA00022771"/>
    </source>
</evidence>
<evidence type="ECO:0000256" key="6">
    <source>
        <dbReference type="ARBA" id="ARBA00023242"/>
    </source>
</evidence>
<keyword evidence="4" id="KW-0862">Zinc</keyword>
<dbReference type="GO" id="GO:0008270">
    <property type="term" value="F:zinc ion binding"/>
    <property type="evidence" value="ECO:0007669"/>
    <property type="project" value="UniProtKB-KW"/>
</dbReference>
<dbReference type="GO" id="GO:0005634">
    <property type="term" value="C:nucleus"/>
    <property type="evidence" value="ECO:0007669"/>
    <property type="project" value="UniProtKB-SubCell"/>
</dbReference>
<dbReference type="Proteomes" id="UP001289374">
    <property type="component" value="Unassembled WGS sequence"/>
</dbReference>
<dbReference type="InterPro" id="IPR025525">
    <property type="entry name" value="hAT-like_transposase_RNase-H"/>
</dbReference>
<reference evidence="9" key="1">
    <citation type="submission" date="2020-06" db="EMBL/GenBank/DDBJ databases">
        <authorList>
            <person name="Li T."/>
            <person name="Hu X."/>
            <person name="Zhang T."/>
            <person name="Song X."/>
            <person name="Zhang H."/>
            <person name="Dai N."/>
            <person name="Sheng W."/>
            <person name="Hou X."/>
            <person name="Wei L."/>
        </authorList>
    </citation>
    <scope>NUCLEOTIDE SEQUENCE</scope>
    <source>
        <strain evidence="9">K16</strain>
        <tissue evidence="9">Leaf</tissue>
    </source>
</reference>
<sequence>MEYMVITGHWIDQNWQLQKRVLNFVHIPPPRRGLEIADAIWRCLDDWDIQSKIHTVSVDNAFANDSAIFHLKTYAQRKKKLLCEGKLFHVRCCAHILNLIAQDGICEIKDIVEVIRDSVEYVRRSDARLLLFYEIVKQLNLSERKLVDECRTRWNSTYEMLSTAIKFKDVFSRFAAKDPHYDAYPCHEDWEKVENVCSVLEVFWDATHIISGSDYPTSNLFLNAVSLVKVLLDEKSLDNDGFIRDMVERMKIKFDKYWGETNLLMSIAAVLDPRCKMKALEFCFPKLYSSEKVEWEISFVRKSLHELYSEYALMYNDEGESRGQIQGGSSQGQSTSNVGILRESCYSFKKDNKIEKEFDVLEWWRVNSVNYKILSFMARDILAIPITTVASEATFSAGSRVIDKYRASLTSEIVQVLMCGGDWLRKRF</sequence>
<proteinExistence type="predicted"/>
<evidence type="ECO:0000259" key="7">
    <source>
        <dbReference type="Pfam" id="PF05699"/>
    </source>
</evidence>
<evidence type="ECO:0000256" key="1">
    <source>
        <dbReference type="ARBA" id="ARBA00004123"/>
    </source>
</evidence>
<dbReference type="PANTHER" id="PTHR46481:SF10">
    <property type="entry name" value="ZINC FINGER BED DOMAIN-CONTAINING PROTEIN 39"/>
    <property type="match status" value="1"/>
</dbReference>
<name>A0AAE1T3V2_9LAMI</name>
<comment type="subcellular location">
    <subcellularLocation>
        <location evidence="1">Nucleus</location>
    </subcellularLocation>
</comment>
<dbReference type="InterPro" id="IPR012337">
    <property type="entry name" value="RNaseH-like_sf"/>
</dbReference>
<organism evidence="9 10">
    <name type="scientific">Sesamum angolense</name>
    <dbReference type="NCBI Taxonomy" id="2727404"/>
    <lineage>
        <taxon>Eukaryota</taxon>
        <taxon>Viridiplantae</taxon>
        <taxon>Streptophyta</taxon>
        <taxon>Embryophyta</taxon>
        <taxon>Tracheophyta</taxon>
        <taxon>Spermatophyta</taxon>
        <taxon>Magnoliopsida</taxon>
        <taxon>eudicotyledons</taxon>
        <taxon>Gunneridae</taxon>
        <taxon>Pentapetalae</taxon>
        <taxon>asterids</taxon>
        <taxon>lamiids</taxon>
        <taxon>Lamiales</taxon>
        <taxon>Pedaliaceae</taxon>
        <taxon>Sesamum</taxon>
    </lineage>
</organism>
<reference evidence="9" key="2">
    <citation type="journal article" date="2024" name="Plant">
        <title>Genomic evolution and insights into agronomic trait innovations of Sesamum species.</title>
        <authorList>
            <person name="Miao H."/>
            <person name="Wang L."/>
            <person name="Qu L."/>
            <person name="Liu H."/>
            <person name="Sun Y."/>
            <person name="Le M."/>
            <person name="Wang Q."/>
            <person name="Wei S."/>
            <person name="Zheng Y."/>
            <person name="Lin W."/>
            <person name="Duan Y."/>
            <person name="Cao H."/>
            <person name="Xiong S."/>
            <person name="Wang X."/>
            <person name="Wei L."/>
            <person name="Li C."/>
            <person name="Ma Q."/>
            <person name="Ju M."/>
            <person name="Zhao R."/>
            <person name="Li G."/>
            <person name="Mu C."/>
            <person name="Tian Q."/>
            <person name="Mei H."/>
            <person name="Zhang T."/>
            <person name="Gao T."/>
            <person name="Zhang H."/>
        </authorList>
    </citation>
    <scope>NUCLEOTIDE SEQUENCE</scope>
    <source>
        <strain evidence="9">K16</strain>
    </source>
</reference>
<dbReference type="GO" id="GO:0046983">
    <property type="term" value="F:protein dimerization activity"/>
    <property type="evidence" value="ECO:0007669"/>
    <property type="project" value="InterPro"/>
</dbReference>
<comment type="caution">
    <text evidence="9">The sequence shown here is derived from an EMBL/GenBank/DDBJ whole genome shotgun (WGS) entry which is preliminary data.</text>
</comment>
<keyword evidence="2" id="KW-0479">Metal-binding</keyword>
<dbReference type="Pfam" id="PF14372">
    <property type="entry name" value="hAT-like_RNase-H"/>
    <property type="match status" value="1"/>
</dbReference>
<dbReference type="EMBL" id="JACGWL010000967">
    <property type="protein sequence ID" value="KAK4381046.1"/>
    <property type="molecule type" value="Genomic_DNA"/>
</dbReference>
<keyword evidence="3" id="KW-0863">Zinc-finger</keyword>
<dbReference type="InterPro" id="IPR008906">
    <property type="entry name" value="HATC_C_dom"/>
</dbReference>
<evidence type="ECO:0000256" key="2">
    <source>
        <dbReference type="ARBA" id="ARBA00022723"/>
    </source>
</evidence>
<accession>A0AAE1T3V2</accession>